<dbReference type="EMBL" id="JAHKKG010000001">
    <property type="protein sequence ID" value="MBU2662327.1"/>
    <property type="molecule type" value="Genomic_DNA"/>
</dbReference>
<keyword evidence="1" id="KW-0732">Signal</keyword>
<keyword evidence="4" id="KW-1185">Reference proteome</keyword>
<organism evidence="3 4">
    <name type="scientific">Paractinoplanes bogorensis</name>
    <dbReference type="NCBI Taxonomy" id="1610840"/>
    <lineage>
        <taxon>Bacteria</taxon>
        <taxon>Bacillati</taxon>
        <taxon>Actinomycetota</taxon>
        <taxon>Actinomycetes</taxon>
        <taxon>Micromonosporales</taxon>
        <taxon>Micromonosporaceae</taxon>
        <taxon>Paractinoplanes</taxon>
    </lineage>
</organism>
<dbReference type="Proteomes" id="UP001519654">
    <property type="component" value="Unassembled WGS sequence"/>
</dbReference>
<feature type="domain" description="LysM" evidence="2">
    <location>
        <begin position="40"/>
        <end position="89"/>
    </location>
</feature>
<feature type="signal peptide" evidence="1">
    <location>
        <begin position="1"/>
        <end position="22"/>
    </location>
</feature>
<evidence type="ECO:0000256" key="1">
    <source>
        <dbReference type="SAM" id="SignalP"/>
    </source>
</evidence>
<comment type="caution">
    <text evidence="3">The sequence shown here is derived from an EMBL/GenBank/DDBJ whole genome shotgun (WGS) entry which is preliminary data.</text>
</comment>
<dbReference type="Pfam" id="PF01476">
    <property type="entry name" value="LysM"/>
    <property type="match status" value="1"/>
</dbReference>
<dbReference type="CDD" id="cd00118">
    <property type="entry name" value="LysM"/>
    <property type="match status" value="1"/>
</dbReference>
<feature type="chain" id="PRO_5047057751" evidence="1">
    <location>
        <begin position="23"/>
        <end position="93"/>
    </location>
</feature>
<dbReference type="InterPro" id="IPR036779">
    <property type="entry name" value="LysM_dom_sf"/>
</dbReference>
<evidence type="ECO:0000313" key="4">
    <source>
        <dbReference type="Proteomes" id="UP001519654"/>
    </source>
</evidence>
<proteinExistence type="predicted"/>
<dbReference type="Gene3D" id="3.10.350.10">
    <property type="entry name" value="LysM domain"/>
    <property type="match status" value="1"/>
</dbReference>
<evidence type="ECO:0000259" key="2">
    <source>
        <dbReference type="PROSITE" id="PS51782"/>
    </source>
</evidence>
<dbReference type="InterPro" id="IPR018392">
    <property type="entry name" value="LysM"/>
</dbReference>
<dbReference type="PROSITE" id="PS51782">
    <property type="entry name" value="LYSM"/>
    <property type="match status" value="1"/>
</dbReference>
<sequence>MTRRGRAVVLLFLVLLASLASAVLFTTASRAEESPAGPPPTVVVRSGDTLWDIAARTAPQRDGQRAVEELRRLNGLSGYSVAAGDVLILPRAA</sequence>
<dbReference type="SMART" id="SM00257">
    <property type="entry name" value="LysM"/>
    <property type="match status" value="1"/>
</dbReference>
<dbReference type="SUPFAM" id="SSF54106">
    <property type="entry name" value="LysM domain"/>
    <property type="match status" value="1"/>
</dbReference>
<accession>A0ABS5YG44</accession>
<name>A0ABS5YG44_9ACTN</name>
<evidence type="ECO:0000313" key="3">
    <source>
        <dbReference type="EMBL" id="MBU2662327.1"/>
    </source>
</evidence>
<gene>
    <name evidence="3" type="ORF">KOI35_02275</name>
</gene>
<protein>
    <submittedName>
        <fullName evidence="3">LysM peptidoglycan-binding domain-containing protein</fullName>
    </submittedName>
</protein>
<reference evidence="3 4" key="1">
    <citation type="submission" date="2021-06" db="EMBL/GenBank/DDBJ databases">
        <title>Actinoplanes lichenicola sp. nov., and Actinoplanes ovalisporus sp. nov., isolated from lichen in Thailand.</title>
        <authorList>
            <person name="Saeng-In P."/>
            <person name="Kanchanasin P."/>
            <person name="Yuki M."/>
            <person name="Kudo T."/>
            <person name="Ohkuma M."/>
            <person name="Phongsopitanun W."/>
            <person name="Tanasupawat S."/>
        </authorList>
    </citation>
    <scope>NUCLEOTIDE SEQUENCE [LARGE SCALE GENOMIC DNA]</scope>
    <source>
        <strain evidence="3 4">NBRC 110975</strain>
    </source>
</reference>